<sequence length="338" mass="38517">MPSLGQSRPNIRSRSNSPNRDVVSAPIKVFFTLILLAAYCLSDFVGDMIERSLQEDDMPMTTKSFRENGAGMSTGAEDFERIIKQKNGNWSETEIVTYMTAHPQRNYFSHLFAYGGFRRGIEIGVQDGRFSEVFMQQNSKLMNDQWTWVLVEPNPTKYLNRRLGLAGKQSKWAGQGYLENCTVNLQKTISTNPALLDQYPDGYFDFVYLDASHTYDAVRAELPLWWKKVRSGGIISGHDYCNYGEPGQSCNGCKLIPQCQDYTGWGVESAVFKTGRSSNQNGVVRAVQDWMVQESGNPFLTVRHTIEDFTQESLTKDGFDFGMVLRRDRNPSWYIYKP</sequence>
<dbReference type="Gene3D" id="3.40.50.150">
    <property type="entry name" value="Vaccinia Virus protein VP39"/>
    <property type="match status" value="1"/>
</dbReference>
<comment type="caution">
    <text evidence="1">The sequence shown here is derived from an EMBL/GenBank/DDBJ whole genome shotgun (WGS) entry which is preliminary data.</text>
</comment>
<dbReference type="InterPro" id="IPR029063">
    <property type="entry name" value="SAM-dependent_MTases_sf"/>
</dbReference>
<organism evidence="1 2">
    <name type="scientific">Cylindrotheca closterium</name>
    <dbReference type="NCBI Taxonomy" id="2856"/>
    <lineage>
        <taxon>Eukaryota</taxon>
        <taxon>Sar</taxon>
        <taxon>Stramenopiles</taxon>
        <taxon>Ochrophyta</taxon>
        <taxon>Bacillariophyta</taxon>
        <taxon>Bacillariophyceae</taxon>
        <taxon>Bacillariophycidae</taxon>
        <taxon>Bacillariales</taxon>
        <taxon>Bacillariaceae</taxon>
        <taxon>Cylindrotheca</taxon>
    </lineage>
</organism>
<evidence type="ECO:0000313" key="2">
    <source>
        <dbReference type="Proteomes" id="UP001295423"/>
    </source>
</evidence>
<dbReference type="AlphaFoldDB" id="A0AAD2JJB5"/>
<reference evidence="1" key="1">
    <citation type="submission" date="2023-08" db="EMBL/GenBank/DDBJ databases">
        <authorList>
            <person name="Audoor S."/>
            <person name="Bilcke G."/>
        </authorList>
    </citation>
    <scope>NUCLEOTIDE SEQUENCE</scope>
</reference>
<dbReference type="Pfam" id="PF13578">
    <property type="entry name" value="Methyltransf_24"/>
    <property type="match status" value="1"/>
</dbReference>
<gene>
    <name evidence="1" type="ORF">CYCCA115_LOCUS15500</name>
</gene>
<dbReference type="Proteomes" id="UP001295423">
    <property type="component" value="Unassembled WGS sequence"/>
</dbReference>
<evidence type="ECO:0000313" key="1">
    <source>
        <dbReference type="EMBL" id="CAJ1954917.1"/>
    </source>
</evidence>
<accession>A0AAD2JJB5</accession>
<proteinExistence type="predicted"/>
<keyword evidence="2" id="KW-1185">Reference proteome</keyword>
<evidence type="ECO:0008006" key="3">
    <source>
        <dbReference type="Google" id="ProtNLM"/>
    </source>
</evidence>
<dbReference type="EMBL" id="CAKOGP040001870">
    <property type="protein sequence ID" value="CAJ1954917.1"/>
    <property type="molecule type" value="Genomic_DNA"/>
</dbReference>
<name>A0AAD2JJB5_9STRA</name>
<dbReference type="SUPFAM" id="SSF53335">
    <property type="entry name" value="S-adenosyl-L-methionine-dependent methyltransferases"/>
    <property type="match status" value="1"/>
</dbReference>
<protein>
    <recommendedName>
        <fullName evidence="3">Methyltransferase</fullName>
    </recommendedName>
</protein>